<proteinExistence type="predicted"/>
<dbReference type="Pfam" id="PF01610">
    <property type="entry name" value="DDE_Tnp_ISL3"/>
    <property type="match status" value="1"/>
</dbReference>
<dbReference type="EMBL" id="JARQBZ010000006">
    <property type="protein sequence ID" value="MDT2833374.1"/>
    <property type="molecule type" value="Genomic_DNA"/>
</dbReference>
<dbReference type="InterPro" id="IPR002560">
    <property type="entry name" value="Transposase_DDE"/>
</dbReference>
<evidence type="ECO:0000313" key="2">
    <source>
        <dbReference type="EMBL" id="MDT2833374.1"/>
    </source>
</evidence>
<feature type="domain" description="Transposase IS204/IS1001/IS1096/IS1165 DDE" evidence="1">
    <location>
        <begin position="2"/>
        <end position="219"/>
    </location>
</feature>
<dbReference type="InterPro" id="IPR047951">
    <property type="entry name" value="Transpos_ISL3"/>
</dbReference>
<comment type="caution">
    <text evidence="2">The sequence shown here is derived from an EMBL/GenBank/DDBJ whole genome shotgun (WGS) entry which is preliminary data.</text>
</comment>
<name>A0AAW8U584_9ENTE</name>
<accession>A0AAW8U584</accession>
<feature type="non-terminal residue" evidence="2">
    <location>
        <position position="1"/>
    </location>
</feature>
<evidence type="ECO:0000259" key="1">
    <source>
        <dbReference type="Pfam" id="PF01610"/>
    </source>
</evidence>
<dbReference type="RefSeq" id="WP_311985029.1">
    <property type="nucleotide sequence ID" value="NZ_JARQBZ010000006.1"/>
</dbReference>
<dbReference type="AlphaFoldDB" id="A0AAW8U584"/>
<protein>
    <submittedName>
        <fullName evidence="2">Transposase</fullName>
    </submittedName>
</protein>
<dbReference type="PANTHER" id="PTHR33498:SF1">
    <property type="entry name" value="TRANSPOSASE FOR INSERTION SEQUENCE ELEMENT IS1557"/>
    <property type="match status" value="1"/>
</dbReference>
<sequence length="229" mass="27514">KLEKYFKNYSQKSLDNVKFLVTDMNATYFKLTKTCFKQAKVIIDRFHVVKHINSAFNEFRIREVKKLNQASHQKEAKKIKTNWKLLLKNRKNIDWYVFKSWRSYRAPYSPLMTESMVIDQLLSYSDTLSETYTCFHNLLDYFRNKNQVDFFNYLKNLPKTIDSEFKRKVENLLAYEEGITNALIYPYSNGKLEAKNTHIKTLKRVSYGFKSFRNMRIRIFMINGLIQIK</sequence>
<dbReference type="PANTHER" id="PTHR33498">
    <property type="entry name" value="TRANSPOSASE FOR INSERTION SEQUENCE ELEMENT IS1557"/>
    <property type="match status" value="1"/>
</dbReference>
<evidence type="ECO:0000313" key="3">
    <source>
        <dbReference type="Proteomes" id="UP001268577"/>
    </source>
</evidence>
<reference evidence="2" key="1">
    <citation type="submission" date="2023-03" db="EMBL/GenBank/DDBJ databases">
        <authorList>
            <person name="Shen W."/>
            <person name="Cai J."/>
        </authorList>
    </citation>
    <scope>NUCLEOTIDE SEQUENCE</scope>
    <source>
        <strain evidence="2">P96-3</strain>
    </source>
</reference>
<organism evidence="2 3">
    <name type="scientific">Vagococcus carniphilus</name>
    <dbReference type="NCBI Taxonomy" id="218144"/>
    <lineage>
        <taxon>Bacteria</taxon>
        <taxon>Bacillati</taxon>
        <taxon>Bacillota</taxon>
        <taxon>Bacilli</taxon>
        <taxon>Lactobacillales</taxon>
        <taxon>Enterococcaceae</taxon>
        <taxon>Vagococcus</taxon>
    </lineage>
</organism>
<dbReference type="Proteomes" id="UP001268577">
    <property type="component" value="Unassembled WGS sequence"/>
</dbReference>
<gene>
    <name evidence="2" type="ORF">P7H70_04855</name>
</gene>